<dbReference type="AlphaFoldDB" id="A0A0V0ZKX6"/>
<name>A0A0V0ZKX6_9BILA</name>
<proteinExistence type="predicted"/>
<reference evidence="1 2" key="1">
    <citation type="submission" date="2015-01" db="EMBL/GenBank/DDBJ databases">
        <title>Evolution of Trichinella species and genotypes.</title>
        <authorList>
            <person name="Korhonen P.K."/>
            <person name="Edoardo P."/>
            <person name="Giuseppe L.R."/>
            <person name="Gasser R.B."/>
        </authorList>
    </citation>
    <scope>NUCLEOTIDE SEQUENCE [LARGE SCALE GENOMIC DNA]</scope>
    <source>
        <strain evidence="1">ISS2496</strain>
    </source>
</reference>
<dbReference type="Proteomes" id="UP000054783">
    <property type="component" value="Unassembled WGS sequence"/>
</dbReference>
<accession>A0A0V0ZKX6</accession>
<keyword evidence="2" id="KW-1185">Reference proteome</keyword>
<protein>
    <submittedName>
        <fullName evidence="1">Uncharacterized protein</fullName>
    </submittedName>
</protein>
<dbReference type="EMBL" id="JYDQ01000145">
    <property type="protein sequence ID" value="KRY13197.1"/>
    <property type="molecule type" value="Genomic_DNA"/>
</dbReference>
<gene>
    <name evidence="1" type="ORF">T12_7526</name>
</gene>
<evidence type="ECO:0000313" key="2">
    <source>
        <dbReference type="Proteomes" id="UP000054783"/>
    </source>
</evidence>
<comment type="caution">
    <text evidence="1">The sequence shown here is derived from an EMBL/GenBank/DDBJ whole genome shotgun (WGS) entry which is preliminary data.</text>
</comment>
<evidence type="ECO:0000313" key="1">
    <source>
        <dbReference type="EMBL" id="KRY13197.1"/>
    </source>
</evidence>
<organism evidence="1 2">
    <name type="scientific">Trichinella patagoniensis</name>
    <dbReference type="NCBI Taxonomy" id="990121"/>
    <lineage>
        <taxon>Eukaryota</taxon>
        <taxon>Metazoa</taxon>
        <taxon>Ecdysozoa</taxon>
        <taxon>Nematoda</taxon>
        <taxon>Enoplea</taxon>
        <taxon>Dorylaimia</taxon>
        <taxon>Trichinellida</taxon>
        <taxon>Trichinellidae</taxon>
        <taxon>Trichinella</taxon>
    </lineage>
</organism>
<sequence>MNQASGRAMFEVNKVCMTRIYEGLISCNAGVVQPATCNVHNKNDKNTTTTSYCSYTVGVCQSVCEEWGGVLFGTVEVDCEISSSTGFSKRAKIFSRTRLRRQKGRRKA</sequence>